<evidence type="ECO:0000256" key="1">
    <source>
        <dbReference type="SAM" id="MobiDB-lite"/>
    </source>
</evidence>
<name>A0A0W0Z6K6_LEGSP</name>
<evidence type="ECO:0000256" key="2">
    <source>
        <dbReference type="SAM" id="Phobius"/>
    </source>
</evidence>
<evidence type="ECO:0000313" key="3">
    <source>
        <dbReference type="EMBL" id="KTD64757.1"/>
    </source>
</evidence>
<protein>
    <recommendedName>
        <fullName evidence="5">Transmembrane protein</fullName>
    </recommendedName>
</protein>
<feature type="transmembrane region" description="Helical" evidence="2">
    <location>
        <begin position="32"/>
        <end position="51"/>
    </location>
</feature>
<evidence type="ECO:0008006" key="5">
    <source>
        <dbReference type="Google" id="ProtNLM"/>
    </source>
</evidence>
<accession>A0A0W0Z6K6</accession>
<sequence length="638" mass="71804">MKTKKNLSRLLALLLTFGASIILGFLSFGGMYALLPLLPLAIGAFVLSVAYEGEIYNKNIQGALDKLTRRDYLKRHLANEYLLSLFKNGIDTEARGCPLFFGHYKQQLEELAKLSGKKLDPASKARKKQVKKTLRGMEKWFAMQVFPPAGEDKTLLSNYEIELRDWLAENGQQERQNLFKLRHRQFRLTQGFSVLSGLFMGLGTTYLLVEAFATIPLLAAIPFGILPVLIVPMAIIAGAAWGLLTYNTITDMINNDTLRKWYKRIRDDLKEGLTLRNVLIVGMAVLLVSLAVALTICTAGTWWTVAKHSRPLFAWMGKMPGFIMGVINPLITGIAALSFNLENTAGSLEIVYGLLSSGHNWFSRAYESIHQSILGLLQRENWLQILNPFRLLLKVTIVPLRILLFFGHLISIGVTADRVPGIPAIVSAILGIISEGFEDMHYFVEHAHDQEEADFNDLLDKRLNPEEAGHDHSTDLPTRILKLIFSPVYLLAAGWDYLAFRLVSAPRPTSEALTFADAWKKQTGQKIDRRTEEHVDVAAPAEQWQAQHAVYKIERYKAKHFGGLILADRSGARQKIEGLNALQQDLRHLDFRVQTPKARIEQEQEKAMYNRHRLFSHGNTSTQQLLDDLPQQISAPAA</sequence>
<feature type="compositionally biased region" description="Polar residues" evidence="1">
    <location>
        <begin position="617"/>
        <end position="638"/>
    </location>
</feature>
<dbReference type="RefSeq" id="WP_058482861.1">
    <property type="nucleotide sequence ID" value="NZ_CAAAII010000002.1"/>
</dbReference>
<evidence type="ECO:0000313" key="4">
    <source>
        <dbReference type="Proteomes" id="UP000054877"/>
    </source>
</evidence>
<feature type="transmembrane region" description="Helical" evidence="2">
    <location>
        <begin position="188"/>
        <end position="209"/>
    </location>
</feature>
<feature type="transmembrane region" description="Helical" evidence="2">
    <location>
        <begin position="278"/>
        <end position="302"/>
    </location>
</feature>
<organism evidence="3 4">
    <name type="scientific">Legionella spiritensis</name>
    <dbReference type="NCBI Taxonomy" id="452"/>
    <lineage>
        <taxon>Bacteria</taxon>
        <taxon>Pseudomonadati</taxon>
        <taxon>Pseudomonadota</taxon>
        <taxon>Gammaproteobacteria</taxon>
        <taxon>Legionellales</taxon>
        <taxon>Legionellaceae</taxon>
        <taxon>Legionella</taxon>
    </lineage>
</organism>
<comment type="caution">
    <text evidence="3">The sequence shown here is derived from an EMBL/GenBank/DDBJ whole genome shotgun (WGS) entry which is preliminary data.</text>
</comment>
<dbReference type="PATRIC" id="fig|452.5.peg.1009"/>
<gene>
    <name evidence="3" type="ORF">Lspi_0924</name>
</gene>
<dbReference type="EMBL" id="LNYX01000012">
    <property type="protein sequence ID" value="KTD64757.1"/>
    <property type="molecule type" value="Genomic_DNA"/>
</dbReference>
<keyword evidence="2" id="KW-0812">Transmembrane</keyword>
<keyword evidence="2" id="KW-0472">Membrane</keyword>
<dbReference type="OrthoDB" id="5648973at2"/>
<keyword evidence="2" id="KW-1133">Transmembrane helix</keyword>
<feature type="transmembrane region" description="Helical" evidence="2">
    <location>
        <begin position="391"/>
        <end position="410"/>
    </location>
</feature>
<feature type="transmembrane region" description="Helical" evidence="2">
    <location>
        <begin position="322"/>
        <end position="341"/>
    </location>
</feature>
<proteinExistence type="predicted"/>
<feature type="region of interest" description="Disordered" evidence="1">
    <location>
        <begin position="616"/>
        <end position="638"/>
    </location>
</feature>
<feature type="transmembrane region" description="Helical" evidence="2">
    <location>
        <begin position="7"/>
        <end position="26"/>
    </location>
</feature>
<feature type="transmembrane region" description="Helical" evidence="2">
    <location>
        <begin position="215"/>
        <end position="244"/>
    </location>
</feature>
<dbReference type="AlphaFoldDB" id="A0A0W0Z6K6"/>
<keyword evidence="4" id="KW-1185">Reference proteome</keyword>
<dbReference type="Proteomes" id="UP000054877">
    <property type="component" value="Unassembled WGS sequence"/>
</dbReference>
<reference evidence="3 4" key="1">
    <citation type="submission" date="2015-11" db="EMBL/GenBank/DDBJ databases">
        <title>Genomic analysis of 38 Legionella species identifies large and diverse effector repertoires.</title>
        <authorList>
            <person name="Burstein D."/>
            <person name="Amaro F."/>
            <person name="Zusman T."/>
            <person name="Lifshitz Z."/>
            <person name="Cohen O."/>
            <person name="Gilbert J.A."/>
            <person name="Pupko T."/>
            <person name="Shuman H.A."/>
            <person name="Segal G."/>
        </authorList>
    </citation>
    <scope>NUCLEOTIDE SEQUENCE [LARGE SCALE GENOMIC DNA]</scope>
    <source>
        <strain evidence="3 4">Mt.St.Helens-9</strain>
    </source>
</reference>